<accession>A0A3M7RK56</accession>
<dbReference type="Proteomes" id="UP000276133">
    <property type="component" value="Unassembled WGS sequence"/>
</dbReference>
<feature type="compositionally biased region" description="Polar residues" evidence="1">
    <location>
        <begin position="253"/>
        <end position="270"/>
    </location>
</feature>
<name>A0A3M7RK56_BRAPC</name>
<proteinExistence type="predicted"/>
<dbReference type="EMBL" id="REGN01003204">
    <property type="protein sequence ID" value="RNA23859.1"/>
    <property type="molecule type" value="Genomic_DNA"/>
</dbReference>
<dbReference type="OrthoDB" id="7699402at2759"/>
<dbReference type="AlphaFoldDB" id="A0A3M7RK56"/>
<keyword evidence="3" id="KW-1185">Reference proteome</keyword>
<feature type="region of interest" description="Disordered" evidence="1">
    <location>
        <begin position="248"/>
        <end position="270"/>
    </location>
</feature>
<evidence type="ECO:0000313" key="2">
    <source>
        <dbReference type="EMBL" id="RNA23859.1"/>
    </source>
</evidence>
<gene>
    <name evidence="2" type="ORF">BpHYR1_048050</name>
</gene>
<organism evidence="2 3">
    <name type="scientific">Brachionus plicatilis</name>
    <name type="common">Marine rotifer</name>
    <name type="synonym">Brachionus muelleri</name>
    <dbReference type="NCBI Taxonomy" id="10195"/>
    <lineage>
        <taxon>Eukaryota</taxon>
        <taxon>Metazoa</taxon>
        <taxon>Spiralia</taxon>
        <taxon>Gnathifera</taxon>
        <taxon>Rotifera</taxon>
        <taxon>Eurotatoria</taxon>
        <taxon>Monogononta</taxon>
        <taxon>Pseudotrocha</taxon>
        <taxon>Ploima</taxon>
        <taxon>Brachionidae</taxon>
        <taxon>Brachionus</taxon>
    </lineage>
</organism>
<evidence type="ECO:0000256" key="1">
    <source>
        <dbReference type="SAM" id="MobiDB-lite"/>
    </source>
</evidence>
<evidence type="ECO:0000313" key="3">
    <source>
        <dbReference type="Proteomes" id="UP000276133"/>
    </source>
</evidence>
<comment type="caution">
    <text evidence="2">The sequence shown here is derived from an EMBL/GenBank/DDBJ whole genome shotgun (WGS) entry which is preliminary data.</text>
</comment>
<protein>
    <submittedName>
        <fullName evidence="2">Pogo transposable element with</fullName>
    </submittedName>
</protein>
<reference evidence="2 3" key="1">
    <citation type="journal article" date="2018" name="Sci. Rep.">
        <title>Genomic signatures of local adaptation to the degree of environmental predictability in rotifers.</title>
        <authorList>
            <person name="Franch-Gras L."/>
            <person name="Hahn C."/>
            <person name="Garcia-Roger E.M."/>
            <person name="Carmona M.J."/>
            <person name="Serra M."/>
            <person name="Gomez A."/>
        </authorList>
    </citation>
    <scope>NUCLEOTIDE SEQUENCE [LARGE SCALE GENOMIC DNA]</scope>
    <source>
        <strain evidence="2">HYR1</strain>
    </source>
</reference>
<sequence>MRRKTSSGRDLPKNAINVIKGFFSEFQSFTSKFNFVRKSVFNMDETSIYLDYPSNYTYSVKGSKHVTAITTGASADGDKLPIFILVPRITDLPNFTPSDNVVVKYKSSATFKDETIVEYVSRVFHPHLLKDGITDAKLQLDSARFIIPSRLTGLLQPADVCWFSKFKSEYHERWNDWFMKRKHIHDLVIQNHQVIDLLRASFDYYGITSQYQLHSALDHIIKNNVLINYFVEEATNFDDFMANKPSQGRLDVSGNSPVSTRNHNLNLNKT</sequence>